<feature type="transmembrane region" description="Helical" evidence="1">
    <location>
        <begin position="74"/>
        <end position="94"/>
    </location>
</feature>
<gene>
    <name evidence="2" type="ORF">TRFO_14180</name>
</gene>
<evidence type="ECO:0000256" key="1">
    <source>
        <dbReference type="SAM" id="Phobius"/>
    </source>
</evidence>
<dbReference type="GeneID" id="94832359"/>
<keyword evidence="1" id="KW-0472">Membrane</keyword>
<dbReference type="AlphaFoldDB" id="A0A1J4KVW8"/>
<comment type="caution">
    <text evidence="2">The sequence shown here is derived from an EMBL/GenBank/DDBJ whole genome shotgun (WGS) entry which is preliminary data.</text>
</comment>
<reference evidence="2" key="1">
    <citation type="submission" date="2016-10" db="EMBL/GenBank/DDBJ databases">
        <authorList>
            <person name="Benchimol M."/>
            <person name="Almeida L.G."/>
            <person name="Vasconcelos A.T."/>
            <person name="Perreira-Neves A."/>
            <person name="Rosa I.A."/>
            <person name="Tasca T."/>
            <person name="Bogo M.R."/>
            <person name="de Souza W."/>
        </authorList>
    </citation>
    <scope>NUCLEOTIDE SEQUENCE [LARGE SCALE GENOMIC DNA]</scope>
    <source>
        <strain evidence="2">K</strain>
    </source>
</reference>
<keyword evidence="1" id="KW-0812">Transmembrane</keyword>
<organism evidence="2 3">
    <name type="scientific">Tritrichomonas foetus</name>
    <dbReference type="NCBI Taxonomy" id="1144522"/>
    <lineage>
        <taxon>Eukaryota</taxon>
        <taxon>Metamonada</taxon>
        <taxon>Parabasalia</taxon>
        <taxon>Tritrichomonadida</taxon>
        <taxon>Tritrichomonadidae</taxon>
        <taxon>Tritrichomonas</taxon>
    </lineage>
</organism>
<dbReference type="EMBL" id="MLAK01000239">
    <property type="protein sequence ID" value="OHT15282.1"/>
    <property type="molecule type" value="Genomic_DNA"/>
</dbReference>
<evidence type="ECO:0000313" key="3">
    <source>
        <dbReference type="Proteomes" id="UP000179807"/>
    </source>
</evidence>
<keyword evidence="1" id="KW-1133">Transmembrane helix</keyword>
<feature type="transmembrane region" description="Helical" evidence="1">
    <location>
        <begin position="165"/>
        <end position="184"/>
    </location>
</feature>
<protein>
    <submittedName>
        <fullName evidence="2">Uncharacterized protein</fullName>
    </submittedName>
</protein>
<name>A0A1J4KVW8_9EUKA</name>
<dbReference type="RefSeq" id="XP_068368418.1">
    <property type="nucleotide sequence ID" value="XM_068497655.1"/>
</dbReference>
<sequence length="197" mass="22942">MKIEKEDADFQNCRRHTAKKTDDSWECEFIDKNRRTITKFLRLFHPRSRLGLFLILALLHAISFGFSKISLNNILSSFLYISFLFISCVIIYNLPGPLFNIFFPPIDENILDKVSRKVLISQIRFFRLIFSILSNLRQSLFVRCDMLTISGSLTLIFGVLLYLKSFTLCFLLHICFVIILLSLARMGRQLCNSQADK</sequence>
<feature type="transmembrane region" description="Helical" evidence="1">
    <location>
        <begin position="50"/>
        <end position="67"/>
    </location>
</feature>
<evidence type="ECO:0000313" key="2">
    <source>
        <dbReference type="EMBL" id="OHT15282.1"/>
    </source>
</evidence>
<proteinExistence type="predicted"/>
<accession>A0A1J4KVW8</accession>
<keyword evidence="3" id="KW-1185">Reference proteome</keyword>
<dbReference type="VEuPathDB" id="TrichDB:TRFO_14180"/>
<dbReference type="Proteomes" id="UP000179807">
    <property type="component" value="Unassembled WGS sequence"/>
</dbReference>